<proteinExistence type="predicted"/>
<comment type="caution">
    <text evidence="1">The sequence shown here is derived from an EMBL/GenBank/DDBJ whole genome shotgun (WGS) entry which is preliminary data.</text>
</comment>
<name>A0A0F9ABS1_9ZZZZ</name>
<reference evidence="1" key="1">
    <citation type="journal article" date="2015" name="Nature">
        <title>Complex archaea that bridge the gap between prokaryotes and eukaryotes.</title>
        <authorList>
            <person name="Spang A."/>
            <person name="Saw J.H."/>
            <person name="Jorgensen S.L."/>
            <person name="Zaremba-Niedzwiedzka K."/>
            <person name="Martijn J."/>
            <person name="Lind A.E."/>
            <person name="van Eijk R."/>
            <person name="Schleper C."/>
            <person name="Guy L."/>
            <person name="Ettema T.J."/>
        </authorList>
    </citation>
    <scope>NUCLEOTIDE SEQUENCE</scope>
</reference>
<feature type="non-terminal residue" evidence="1">
    <location>
        <position position="1"/>
    </location>
</feature>
<gene>
    <name evidence="1" type="ORF">LCGC14_2869020</name>
</gene>
<protein>
    <submittedName>
        <fullName evidence="1">Uncharacterized protein</fullName>
    </submittedName>
</protein>
<organism evidence="1">
    <name type="scientific">marine sediment metagenome</name>
    <dbReference type="NCBI Taxonomy" id="412755"/>
    <lineage>
        <taxon>unclassified sequences</taxon>
        <taxon>metagenomes</taxon>
        <taxon>ecological metagenomes</taxon>
    </lineage>
</organism>
<evidence type="ECO:0000313" key="1">
    <source>
        <dbReference type="EMBL" id="KKK75904.1"/>
    </source>
</evidence>
<accession>A0A0F9ABS1</accession>
<dbReference type="AlphaFoldDB" id="A0A0F9ABS1"/>
<dbReference type="EMBL" id="LAZR01055647">
    <property type="protein sequence ID" value="KKK75904.1"/>
    <property type="molecule type" value="Genomic_DNA"/>
</dbReference>
<sequence length="44" mass="4582">HIVDYELGDLGNDADGNPIMPKGFALYSFQFGGGGGGDAHQPFV</sequence>